<gene>
    <name evidence="9" type="ORF">SAMN02982931_00089</name>
</gene>
<feature type="transmembrane region" description="Helical" evidence="8">
    <location>
        <begin position="98"/>
        <end position="118"/>
    </location>
</feature>
<keyword evidence="3" id="KW-0813">Transport</keyword>
<feature type="transmembrane region" description="Helical" evidence="8">
    <location>
        <begin position="44"/>
        <end position="62"/>
    </location>
</feature>
<evidence type="ECO:0000256" key="6">
    <source>
        <dbReference type="ARBA" id="ARBA00022989"/>
    </source>
</evidence>
<accession>A0A1G6A2H7</accession>
<keyword evidence="7 8" id="KW-0472">Membrane</keyword>
<feature type="transmembrane region" description="Helical" evidence="8">
    <location>
        <begin position="197"/>
        <end position="215"/>
    </location>
</feature>
<name>A0A1G6A2H7_9HYPH</name>
<dbReference type="InterPro" id="IPR052017">
    <property type="entry name" value="TSUP"/>
</dbReference>
<feature type="transmembrane region" description="Helical" evidence="8">
    <location>
        <begin position="227"/>
        <end position="246"/>
    </location>
</feature>
<dbReference type="RefSeq" id="WP_090874252.1">
    <property type="nucleotide sequence ID" value="NZ_FMXQ01000001.1"/>
</dbReference>
<dbReference type="PANTHER" id="PTHR30269">
    <property type="entry name" value="TRANSMEMBRANE PROTEIN YFCA"/>
    <property type="match status" value="1"/>
</dbReference>
<feature type="transmembrane region" description="Helical" evidence="8">
    <location>
        <begin position="130"/>
        <end position="154"/>
    </location>
</feature>
<evidence type="ECO:0000256" key="2">
    <source>
        <dbReference type="ARBA" id="ARBA00009142"/>
    </source>
</evidence>
<evidence type="ECO:0000313" key="10">
    <source>
        <dbReference type="Proteomes" id="UP000199071"/>
    </source>
</evidence>
<dbReference type="PANTHER" id="PTHR30269:SF37">
    <property type="entry name" value="MEMBRANE TRANSPORTER PROTEIN"/>
    <property type="match status" value="1"/>
</dbReference>
<proteinExistence type="inferred from homology"/>
<feature type="transmembrane region" description="Helical" evidence="8">
    <location>
        <begin position="166"/>
        <end position="185"/>
    </location>
</feature>
<keyword evidence="6 8" id="KW-1133">Transmembrane helix</keyword>
<feature type="transmembrane region" description="Helical" evidence="8">
    <location>
        <begin position="68"/>
        <end position="91"/>
    </location>
</feature>
<sequence>MLLDIAHLVALAATFVAGFVRGFTGFGSALIFMPVAGAAFSPQLAAPVLLVTDFVLGLPLVISALRQVHWPTVLPAAIGALITAPLGAYVLAQGDPLAIRWAITAIVFALLILLMSGWRYAGEPRPLPSLGVGGTAGFLGGFGQVSGPPVVAYWISGPNPPSVIRANLLCFFAVISLSSFAAYFWNGLFTRDVADLFILLGPVYAIGLLVGARLFRRTKGAAYRPVAYAIIALAAVTSAPLFDGLFG</sequence>
<evidence type="ECO:0000313" key="9">
    <source>
        <dbReference type="EMBL" id="SDB02617.1"/>
    </source>
</evidence>
<evidence type="ECO:0000256" key="4">
    <source>
        <dbReference type="ARBA" id="ARBA00022475"/>
    </source>
</evidence>
<evidence type="ECO:0000256" key="1">
    <source>
        <dbReference type="ARBA" id="ARBA00004651"/>
    </source>
</evidence>
<comment type="similarity">
    <text evidence="2 8">Belongs to the 4-toluene sulfonate uptake permease (TSUP) (TC 2.A.102) family.</text>
</comment>
<keyword evidence="5 8" id="KW-0812">Transmembrane</keyword>
<protein>
    <recommendedName>
        <fullName evidence="8">Probable membrane transporter protein</fullName>
    </recommendedName>
</protein>
<dbReference type="EMBL" id="FMXQ01000001">
    <property type="protein sequence ID" value="SDB02617.1"/>
    <property type="molecule type" value="Genomic_DNA"/>
</dbReference>
<feature type="transmembrane region" description="Helical" evidence="8">
    <location>
        <begin position="6"/>
        <end position="32"/>
    </location>
</feature>
<dbReference type="Pfam" id="PF01925">
    <property type="entry name" value="TauE"/>
    <property type="match status" value="1"/>
</dbReference>
<reference evidence="9 10" key="1">
    <citation type="submission" date="2016-10" db="EMBL/GenBank/DDBJ databases">
        <authorList>
            <person name="de Groot N.N."/>
        </authorList>
    </citation>
    <scope>NUCLEOTIDE SEQUENCE [LARGE SCALE GENOMIC DNA]</scope>
    <source>
        <strain evidence="9 10">ATCC 35022</strain>
    </source>
</reference>
<evidence type="ECO:0000256" key="3">
    <source>
        <dbReference type="ARBA" id="ARBA00022448"/>
    </source>
</evidence>
<dbReference type="STRING" id="665467.SAMN02982931_00089"/>
<dbReference type="GO" id="GO:0005886">
    <property type="term" value="C:plasma membrane"/>
    <property type="evidence" value="ECO:0007669"/>
    <property type="project" value="UniProtKB-SubCell"/>
</dbReference>
<dbReference type="AlphaFoldDB" id="A0A1G6A2H7"/>
<keyword evidence="4 8" id="KW-1003">Cell membrane</keyword>
<keyword evidence="10" id="KW-1185">Reference proteome</keyword>
<evidence type="ECO:0000256" key="5">
    <source>
        <dbReference type="ARBA" id="ARBA00022692"/>
    </source>
</evidence>
<dbReference type="Proteomes" id="UP000199071">
    <property type="component" value="Unassembled WGS sequence"/>
</dbReference>
<dbReference type="OrthoDB" id="9795324at2"/>
<evidence type="ECO:0000256" key="8">
    <source>
        <dbReference type="RuleBase" id="RU363041"/>
    </source>
</evidence>
<comment type="subcellular location">
    <subcellularLocation>
        <location evidence="1 8">Cell membrane</location>
        <topology evidence="1 8">Multi-pass membrane protein</topology>
    </subcellularLocation>
</comment>
<dbReference type="InterPro" id="IPR002781">
    <property type="entry name" value="TM_pro_TauE-like"/>
</dbReference>
<organism evidence="9 10">
    <name type="scientific">Bauldia litoralis</name>
    <dbReference type="NCBI Taxonomy" id="665467"/>
    <lineage>
        <taxon>Bacteria</taxon>
        <taxon>Pseudomonadati</taxon>
        <taxon>Pseudomonadota</taxon>
        <taxon>Alphaproteobacteria</taxon>
        <taxon>Hyphomicrobiales</taxon>
        <taxon>Kaistiaceae</taxon>
        <taxon>Bauldia</taxon>
    </lineage>
</organism>
<evidence type="ECO:0000256" key="7">
    <source>
        <dbReference type="ARBA" id="ARBA00023136"/>
    </source>
</evidence>